<evidence type="ECO:0000259" key="5">
    <source>
        <dbReference type="PROSITE" id="PS50531"/>
    </source>
</evidence>
<evidence type="ECO:0000256" key="3">
    <source>
        <dbReference type="ARBA" id="ARBA00023125"/>
    </source>
</evidence>
<evidence type="ECO:0000313" key="7">
    <source>
        <dbReference type="EMBL" id="GFN47473.1"/>
    </source>
</evidence>
<gene>
    <name evidence="7" type="ORF">RINTU1_35730</name>
</gene>
<dbReference type="Gene3D" id="3.30.420.10">
    <property type="entry name" value="Ribonuclease H-like superfamily/Ribonuclease H"/>
    <property type="match status" value="1"/>
</dbReference>
<dbReference type="Pfam" id="PF22483">
    <property type="entry name" value="Mu-transpos_C_2"/>
    <property type="match status" value="1"/>
</dbReference>
<dbReference type="NCBIfam" id="NF033546">
    <property type="entry name" value="transpos_IS21"/>
    <property type="match status" value="1"/>
</dbReference>
<comment type="caution">
    <text evidence="7">The sequence shown here is derived from an EMBL/GenBank/DDBJ whole genome shotgun (WGS) entry which is preliminary data.</text>
</comment>
<comment type="similarity">
    <text evidence="1">Belongs to the transposase IS21/IS408/IS1162 family.</text>
</comment>
<dbReference type="InterPro" id="IPR017894">
    <property type="entry name" value="HTH_IS21_transposase_type"/>
</dbReference>
<dbReference type="PROSITE" id="PS50994">
    <property type="entry name" value="INTEGRASE"/>
    <property type="match status" value="1"/>
</dbReference>
<reference evidence="7 8" key="1">
    <citation type="submission" date="2020-06" db="EMBL/GenBank/DDBJ databases">
        <title>The genome sequence of Candidatus Regiella insecticola strain Tut.</title>
        <authorList>
            <person name="Nikoh N."/>
            <person name="Tsuchida T."/>
            <person name="Koga R."/>
            <person name="Oshima K."/>
            <person name="Hattori M."/>
            <person name="Fukatsu T."/>
        </authorList>
    </citation>
    <scope>NUCLEOTIDE SEQUENCE [LARGE SCALE GENOMIC DNA]</scope>
    <source>
        <strain evidence="7 8">Tut</strain>
    </source>
</reference>
<dbReference type="PROSITE" id="PS50531">
    <property type="entry name" value="HTH_IS21"/>
    <property type="match status" value="1"/>
</dbReference>
<dbReference type="AlphaFoldDB" id="A0A6L2ZTK1"/>
<feature type="domain" description="HTH IS21-type" evidence="5">
    <location>
        <begin position="10"/>
        <end position="72"/>
    </location>
</feature>
<sequence length="397" mass="46212">MREISMLRREDHYMIKQRHQQGAFIVDIAHQIGCSEKTVRRHISYPAPPTAKRGKKQVAKLEPFKDYIDSRLSEQVWNAAVIFEEIREKGYRGGSAMLRRYIHPKRPLRASKNTVRFETLPGYQLQHDWGEIIVEVAGSPCTVNFAVNTLGFSRCFHVFAAPKQDAEHTYESLVRSFNYFGGSVKTVLVDNQKAAVIKHGQNGNIEFNAGFLQLANHYGFSPRACKPYRPQTKGKTERMVGYVKHNFFTRYRQFESFSHVNQLLAMWLVKVADQRHLRQFKQTPENRFTEEKTALMPLPAGDFDTSYFDIRQVAWDSYIDVRGNRYSVPSFWCGRAVNIRIGLDNRLRIYGDEQLLVTHLLQEVTQGWQKVPEHHQALWQQVNRVESRSLSVYEELL</sequence>
<evidence type="ECO:0000256" key="2">
    <source>
        <dbReference type="ARBA" id="ARBA00022578"/>
    </source>
</evidence>
<dbReference type="GO" id="GO:0015074">
    <property type="term" value="P:DNA integration"/>
    <property type="evidence" value="ECO:0007669"/>
    <property type="project" value="InterPro"/>
</dbReference>
<accession>A0A6L2ZTK1</accession>
<dbReference type="GO" id="GO:0032196">
    <property type="term" value="P:transposition"/>
    <property type="evidence" value="ECO:0007669"/>
    <property type="project" value="UniProtKB-KW"/>
</dbReference>
<name>A0A6L2ZTK1_9ENTR</name>
<evidence type="ECO:0000313" key="8">
    <source>
        <dbReference type="Proteomes" id="UP000504714"/>
    </source>
</evidence>
<dbReference type="InterPro" id="IPR001584">
    <property type="entry name" value="Integrase_cat-core"/>
</dbReference>
<dbReference type="GO" id="GO:0006310">
    <property type="term" value="P:DNA recombination"/>
    <property type="evidence" value="ECO:0007669"/>
    <property type="project" value="UniProtKB-KW"/>
</dbReference>
<dbReference type="EMBL" id="BLXO01000014">
    <property type="protein sequence ID" value="GFN47473.1"/>
    <property type="molecule type" value="Genomic_DNA"/>
</dbReference>
<evidence type="ECO:0000256" key="1">
    <source>
        <dbReference type="ARBA" id="ARBA00009277"/>
    </source>
</evidence>
<proteinExistence type="inferred from homology"/>
<organism evidence="7 8">
    <name type="scientific">Candidatus Regiella insecticola</name>
    <dbReference type="NCBI Taxonomy" id="138073"/>
    <lineage>
        <taxon>Bacteria</taxon>
        <taxon>Pseudomonadati</taxon>
        <taxon>Pseudomonadota</taxon>
        <taxon>Gammaproteobacteria</taxon>
        <taxon>Enterobacterales</taxon>
        <taxon>Enterobacteriaceae</taxon>
        <taxon>aphid secondary symbionts</taxon>
        <taxon>Candidatus Regiella</taxon>
    </lineage>
</organism>
<dbReference type="PANTHER" id="PTHR35004:SF7">
    <property type="entry name" value="INTEGRASE PROTEIN"/>
    <property type="match status" value="1"/>
</dbReference>
<keyword evidence="3" id="KW-0238">DNA-binding</keyword>
<dbReference type="SUPFAM" id="SSF53098">
    <property type="entry name" value="Ribonuclease H-like"/>
    <property type="match status" value="1"/>
</dbReference>
<dbReference type="Pfam" id="PF00665">
    <property type="entry name" value="rve"/>
    <property type="match status" value="1"/>
</dbReference>
<protein>
    <submittedName>
        <fullName evidence="7">IS21 family transposase</fullName>
    </submittedName>
</protein>
<dbReference type="InterPro" id="IPR054353">
    <property type="entry name" value="IstA-like_C"/>
</dbReference>
<dbReference type="PANTHER" id="PTHR35004">
    <property type="entry name" value="TRANSPOSASE RV3428C-RELATED"/>
    <property type="match status" value="1"/>
</dbReference>
<evidence type="ECO:0000259" key="6">
    <source>
        <dbReference type="PROSITE" id="PS50994"/>
    </source>
</evidence>
<dbReference type="GO" id="GO:0003677">
    <property type="term" value="F:DNA binding"/>
    <property type="evidence" value="ECO:0007669"/>
    <property type="project" value="UniProtKB-KW"/>
</dbReference>
<evidence type="ECO:0000256" key="4">
    <source>
        <dbReference type="ARBA" id="ARBA00023172"/>
    </source>
</evidence>
<dbReference type="Proteomes" id="UP000504714">
    <property type="component" value="Unassembled WGS sequence"/>
</dbReference>
<keyword evidence="4" id="KW-0233">DNA recombination</keyword>
<keyword evidence="2" id="KW-0815">Transposition</keyword>
<dbReference type="InterPro" id="IPR012337">
    <property type="entry name" value="RNaseH-like_sf"/>
</dbReference>
<dbReference type="InterPro" id="IPR036397">
    <property type="entry name" value="RNaseH_sf"/>
</dbReference>
<feature type="domain" description="Integrase catalytic" evidence="6">
    <location>
        <begin position="117"/>
        <end position="292"/>
    </location>
</feature>